<dbReference type="PROSITE" id="PS51186">
    <property type="entry name" value="GNAT"/>
    <property type="match status" value="1"/>
</dbReference>
<protein>
    <submittedName>
        <fullName evidence="2">N-acetyltransferase</fullName>
    </submittedName>
</protein>
<dbReference type="Gene3D" id="3.40.630.90">
    <property type="match status" value="1"/>
</dbReference>
<evidence type="ECO:0000313" key="3">
    <source>
        <dbReference type="Proteomes" id="UP000275727"/>
    </source>
</evidence>
<dbReference type="AlphaFoldDB" id="A0AAD1G0W3"/>
<dbReference type="SUPFAM" id="SSF55729">
    <property type="entry name" value="Acyl-CoA N-acyltransferases (Nat)"/>
    <property type="match status" value="1"/>
</dbReference>
<dbReference type="Pfam" id="PF00583">
    <property type="entry name" value="Acetyltransf_1"/>
    <property type="match status" value="1"/>
</dbReference>
<proteinExistence type="predicted"/>
<dbReference type="Proteomes" id="UP000275727">
    <property type="component" value="Chromosome"/>
</dbReference>
<dbReference type="EMBL" id="AP018711">
    <property type="protein sequence ID" value="BBE34079.1"/>
    <property type="molecule type" value="Genomic_DNA"/>
</dbReference>
<dbReference type="InterPro" id="IPR000182">
    <property type="entry name" value="GNAT_dom"/>
</dbReference>
<accession>A0AAD1G0W3</accession>
<evidence type="ECO:0000313" key="2">
    <source>
        <dbReference type="EMBL" id="BBE34079.1"/>
    </source>
</evidence>
<dbReference type="Pfam" id="PF18014">
    <property type="entry name" value="Acetyltransf_18"/>
    <property type="match status" value="1"/>
</dbReference>
<dbReference type="GO" id="GO:0016747">
    <property type="term" value="F:acyltransferase activity, transferring groups other than amino-acyl groups"/>
    <property type="evidence" value="ECO:0007669"/>
    <property type="project" value="InterPro"/>
</dbReference>
<gene>
    <name evidence="2" type="ORF">SmB9_17370</name>
</gene>
<name>A0AAD1G0W3_SPHMI</name>
<dbReference type="KEGG" id="smic:SmB9_17370"/>
<evidence type="ECO:0000259" key="1">
    <source>
        <dbReference type="PROSITE" id="PS51186"/>
    </source>
</evidence>
<dbReference type="InterPro" id="IPR016181">
    <property type="entry name" value="Acyl_CoA_acyltransferase"/>
</dbReference>
<reference evidence="2 3" key="1">
    <citation type="submission" date="2018-06" db="EMBL/GenBank/DDBJ databases">
        <title>Complete Genome Sequence of the Microcystin-Degrading Bacterium Sphingosinicella microcystinivorans Strain B-9.</title>
        <authorList>
            <person name="Jin H."/>
            <person name="Nishizawa T."/>
            <person name="Guo Y."/>
            <person name="Nishizawa A."/>
            <person name="Park H."/>
            <person name="Kato H."/>
            <person name="Tsuji K."/>
            <person name="Harada K."/>
        </authorList>
    </citation>
    <scope>NUCLEOTIDE SEQUENCE [LARGE SCALE GENOMIC DNA]</scope>
    <source>
        <strain evidence="2 3">B9</strain>
    </source>
</reference>
<sequence>MQQRQASELLSSSLVIRSMVAEDLPAATELSEEQQWPHRREDWDLFLSFGEGLVAEQAGQVVGTTLGWRFGSDRAAIGLVIVRSALQRRGIGRKLMEAMIDQLGGRSISLSSTEAGVAFLTGLGFVETGRIYQHQGLVHEVPLPELRPGERVRPKGRADGVLAELYSDSTGTDRHELFHALAANCRTVVKSREHEAVGFAMLRRFGAGWSIAPVVASDSHSAKTLILHWLAAKKGRFCRVDVTTESGLSGWLEDLGLPCVGSVRTMVRGSAPVPGSRAKVFAVAAQGLG</sequence>
<feature type="domain" description="N-acetyltransferase" evidence="1">
    <location>
        <begin position="14"/>
        <end position="144"/>
    </location>
</feature>
<dbReference type="PANTHER" id="PTHR47237:SF2">
    <property type="entry name" value="BLL4206 PROTEIN"/>
    <property type="match status" value="1"/>
</dbReference>
<organism evidence="2 3">
    <name type="scientific">Sphingosinicella microcystinivorans</name>
    <dbReference type="NCBI Taxonomy" id="335406"/>
    <lineage>
        <taxon>Bacteria</taxon>
        <taxon>Pseudomonadati</taxon>
        <taxon>Pseudomonadota</taxon>
        <taxon>Alphaproteobacteria</taxon>
        <taxon>Sphingomonadales</taxon>
        <taxon>Sphingosinicellaceae</taxon>
        <taxon>Sphingosinicella</taxon>
    </lineage>
</organism>
<dbReference type="InterPro" id="IPR041496">
    <property type="entry name" value="YitH/HolE_GNAT"/>
</dbReference>
<dbReference type="PANTHER" id="PTHR47237">
    <property type="entry name" value="SLL0310 PROTEIN"/>
    <property type="match status" value="1"/>
</dbReference>
<dbReference type="CDD" id="cd04301">
    <property type="entry name" value="NAT_SF"/>
    <property type="match status" value="1"/>
</dbReference>
<dbReference type="InterPro" id="IPR052729">
    <property type="entry name" value="Acyl/Acetyltrans_Enzymes"/>
</dbReference>
<dbReference type="Gene3D" id="3.40.630.30">
    <property type="match status" value="1"/>
</dbReference>
<dbReference type="RefSeq" id="WP_126494618.1">
    <property type="nucleotide sequence ID" value="NZ_AP018711.1"/>
</dbReference>